<proteinExistence type="predicted"/>
<dbReference type="AlphaFoldDB" id="A0A9D9H6E5"/>
<accession>A0A9D9H6E5</accession>
<gene>
    <name evidence="1" type="ORF">IAC54_04115</name>
</gene>
<reference evidence="1" key="1">
    <citation type="submission" date="2020-10" db="EMBL/GenBank/DDBJ databases">
        <authorList>
            <person name="Gilroy R."/>
        </authorList>
    </citation>
    <scope>NUCLEOTIDE SEQUENCE</scope>
    <source>
        <strain evidence="1">G3-4614</strain>
    </source>
</reference>
<organism evidence="1 2">
    <name type="scientific">Candidatus Caccoplasma merdipullorum</name>
    <dbReference type="NCBI Taxonomy" id="2840718"/>
    <lineage>
        <taxon>Bacteria</taxon>
        <taxon>Pseudomonadati</taxon>
        <taxon>Bacteroidota</taxon>
        <taxon>Bacteroidia</taxon>
        <taxon>Bacteroidales</taxon>
        <taxon>Bacteroidaceae</taxon>
        <taxon>Bacteroidaceae incertae sedis</taxon>
        <taxon>Candidatus Caccoplasma</taxon>
    </lineage>
</organism>
<dbReference type="EMBL" id="JADIMW010000041">
    <property type="protein sequence ID" value="MBO8438066.1"/>
    <property type="molecule type" value="Genomic_DNA"/>
</dbReference>
<comment type="caution">
    <text evidence="1">The sequence shown here is derived from an EMBL/GenBank/DDBJ whole genome shotgun (WGS) entry which is preliminary data.</text>
</comment>
<evidence type="ECO:0008006" key="3">
    <source>
        <dbReference type="Google" id="ProtNLM"/>
    </source>
</evidence>
<dbReference type="Proteomes" id="UP000823636">
    <property type="component" value="Unassembled WGS sequence"/>
</dbReference>
<evidence type="ECO:0000313" key="1">
    <source>
        <dbReference type="EMBL" id="MBO8438066.1"/>
    </source>
</evidence>
<evidence type="ECO:0000313" key="2">
    <source>
        <dbReference type="Proteomes" id="UP000823636"/>
    </source>
</evidence>
<protein>
    <recommendedName>
        <fullName evidence="3">PEGA domain-containing protein</fullName>
    </recommendedName>
</protein>
<name>A0A9D9H6E5_9BACT</name>
<sequence>MSSCATIFNTPKAKVTLASDNVNVPVDISIDGNKKYSDVMLPKRIKIKRGYKPTNVKVEADGYSTTSFNITKKFNSASLWGILFGVVPMAVDAATGAIMKPESKYYNISMHPLYGNINSNNNNIYTPPLVQNRYDKDPTIMAGEADNMVSRDDPGQTALERTIIRWYFDSDPRGARIYWRVVSSIPHIVKNTNETYLMTTPYEETRSFNILGLTYENSRDVQIEIKVSKRGYEDQVKRFNVRQAIDQQEISGFFELVEKPDAE</sequence>
<reference evidence="1" key="2">
    <citation type="journal article" date="2021" name="PeerJ">
        <title>Extensive microbial diversity within the chicken gut microbiome revealed by metagenomics and culture.</title>
        <authorList>
            <person name="Gilroy R."/>
            <person name="Ravi A."/>
            <person name="Getino M."/>
            <person name="Pursley I."/>
            <person name="Horton D.L."/>
            <person name="Alikhan N.F."/>
            <person name="Baker D."/>
            <person name="Gharbi K."/>
            <person name="Hall N."/>
            <person name="Watson M."/>
            <person name="Adriaenssens E.M."/>
            <person name="Foster-Nyarko E."/>
            <person name="Jarju S."/>
            <person name="Secka A."/>
            <person name="Antonio M."/>
            <person name="Oren A."/>
            <person name="Chaudhuri R.R."/>
            <person name="La Ragione R."/>
            <person name="Hildebrand F."/>
            <person name="Pallen M.J."/>
        </authorList>
    </citation>
    <scope>NUCLEOTIDE SEQUENCE</scope>
    <source>
        <strain evidence="1">G3-4614</strain>
    </source>
</reference>